<dbReference type="PANTHER" id="PTHR24043">
    <property type="entry name" value="SCAVENGER RECEPTOR CLASS F"/>
    <property type="match status" value="1"/>
</dbReference>
<gene>
    <name evidence="3" type="ORF">CHS0354_025798</name>
</gene>
<sequence length="780" mass="87624">VYTAVYLPLCGRHRLVKMGYRSTYIEWFLLLLMHARIYCNSDELTSKSEGSIIKPHLNVPAAPQNVKAVQVGRREVFVTWEMHESHRIQNLTHRVFYAPVEDRIQWKSIDVSSSQEAIIGGLTQGETYTIRVSAVSRQGQGHKSHPVTVFIQHRDDCFECKSDEETNFHCNCTYETLEETCKEVCGFKCRNIKGLHQTDGCKDGCITGWYGRYCNMSCPDMCLGCDEVTGHCTTCMSHGTGPYCNETCPAGLHGESCNKLCPTHCNRCLNQSYCNECKTGRYGTSCESLCHPDCMTCIDDPQKCTSCIPGKFLDTGNVCLNCTENCLSCTGRDNCMKCKIGTYGLKCEMVCPPNCVYCDSSDQCHKCVPDRHGDRCECNSKCRNVREQCDTGEVCQKGCPPMKMGIYCNHSCPKSCYKCDQLTGACLTCANGLYGPNCNQTCGHCKRNKQGAIQCTKQTGKCEDCTSGWYGWRCNESCSIGCQTPSCDRFTGNCDPCVTGFHGPRCSNECSKNCYNVSITGCDKQSGYCIHGCNPGWYNEFCQSPCSATCVDDLCKQDTGVCLLGCVDGFTGDTCSLSTHREYLISLDVRQIGAQNVLIQWDKLNFTDIVLESVKRVVLNHKMSGTTAVDVHIVSDWKTRTHFLLRDVDLNNKHTFQLVVLFELLSQSSIISKPAEFELVPRASDESMLHLTADIEVYDVQQVQEYVDYYRYVTRCTRVTEEYIINPHQYNKIKTQEIKCNDTSKSAVVATEITFFMDSNTNRKLVVTDDKILTWIMAHF</sequence>
<dbReference type="InterPro" id="IPR042635">
    <property type="entry name" value="MEGF10/SREC1/2-like"/>
</dbReference>
<dbReference type="SUPFAM" id="SSF49265">
    <property type="entry name" value="Fibronectin type III"/>
    <property type="match status" value="1"/>
</dbReference>
<dbReference type="PANTHER" id="PTHR24043:SF8">
    <property type="entry name" value="EGF-LIKE DOMAIN-CONTAINING PROTEIN"/>
    <property type="match status" value="1"/>
</dbReference>
<comment type="caution">
    <text evidence="3">The sequence shown here is derived from an EMBL/GenBank/DDBJ whole genome shotgun (WGS) entry which is preliminary data.</text>
</comment>
<name>A0AAE0TC71_9BIVA</name>
<evidence type="ECO:0000313" key="3">
    <source>
        <dbReference type="EMBL" id="KAK3607541.1"/>
    </source>
</evidence>
<keyword evidence="1" id="KW-0245">EGF-like domain</keyword>
<dbReference type="Pfam" id="PF00041">
    <property type="entry name" value="fn3"/>
    <property type="match status" value="1"/>
</dbReference>
<dbReference type="InterPro" id="IPR009030">
    <property type="entry name" value="Growth_fac_rcpt_cys_sf"/>
</dbReference>
<dbReference type="InterPro" id="IPR003961">
    <property type="entry name" value="FN3_dom"/>
</dbReference>
<dbReference type="Gene3D" id="2.60.40.10">
    <property type="entry name" value="Immunoglobulins"/>
    <property type="match status" value="1"/>
</dbReference>
<dbReference type="GO" id="GO:0005044">
    <property type="term" value="F:scavenger receptor activity"/>
    <property type="evidence" value="ECO:0007669"/>
    <property type="project" value="InterPro"/>
</dbReference>
<proteinExistence type="predicted"/>
<organism evidence="3 4">
    <name type="scientific">Potamilus streckersoni</name>
    <dbReference type="NCBI Taxonomy" id="2493646"/>
    <lineage>
        <taxon>Eukaryota</taxon>
        <taxon>Metazoa</taxon>
        <taxon>Spiralia</taxon>
        <taxon>Lophotrochozoa</taxon>
        <taxon>Mollusca</taxon>
        <taxon>Bivalvia</taxon>
        <taxon>Autobranchia</taxon>
        <taxon>Heteroconchia</taxon>
        <taxon>Palaeoheterodonta</taxon>
        <taxon>Unionida</taxon>
        <taxon>Unionoidea</taxon>
        <taxon>Unionidae</taxon>
        <taxon>Ambleminae</taxon>
        <taxon>Lampsilini</taxon>
        <taxon>Potamilus</taxon>
    </lineage>
</organism>
<evidence type="ECO:0000256" key="1">
    <source>
        <dbReference type="ARBA" id="ARBA00022536"/>
    </source>
</evidence>
<keyword evidence="4" id="KW-1185">Reference proteome</keyword>
<feature type="non-terminal residue" evidence="3">
    <location>
        <position position="780"/>
    </location>
</feature>
<feature type="domain" description="Fibronectin type-III" evidence="2">
    <location>
        <begin position="62"/>
        <end position="154"/>
    </location>
</feature>
<reference evidence="3" key="2">
    <citation type="journal article" date="2021" name="Genome Biol. Evol.">
        <title>Developing a high-quality reference genome for a parasitic bivalve with doubly uniparental inheritance (Bivalvia: Unionida).</title>
        <authorList>
            <person name="Smith C.H."/>
        </authorList>
    </citation>
    <scope>NUCLEOTIDE SEQUENCE</scope>
    <source>
        <strain evidence="3">CHS0354</strain>
        <tissue evidence="3">Mantle</tissue>
    </source>
</reference>
<dbReference type="EMBL" id="JAEAOA010001541">
    <property type="protein sequence ID" value="KAK3607541.1"/>
    <property type="molecule type" value="Genomic_DNA"/>
</dbReference>
<dbReference type="Proteomes" id="UP001195483">
    <property type="component" value="Unassembled WGS sequence"/>
</dbReference>
<reference evidence="3" key="1">
    <citation type="journal article" date="2021" name="Genome Biol. Evol.">
        <title>A High-Quality Reference Genome for a Parasitic Bivalve with Doubly Uniparental Inheritance (Bivalvia: Unionida).</title>
        <authorList>
            <person name="Smith C.H."/>
        </authorList>
    </citation>
    <scope>NUCLEOTIDE SEQUENCE</scope>
    <source>
        <strain evidence="3">CHS0354</strain>
    </source>
</reference>
<evidence type="ECO:0000259" key="2">
    <source>
        <dbReference type="PROSITE" id="PS50853"/>
    </source>
</evidence>
<dbReference type="InterPro" id="IPR000742">
    <property type="entry name" value="EGF"/>
</dbReference>
<dbReference type="SMART" id="SM00060">
    <property type="entry name" value="FN3"/>
    <property type="match status" value="1"/>
</dbReference>
<evidence type="ECO:0000313" key="4">
    <source>
        <dbReference type="Proteomes" id="UP001195483"/>
    </source>
</evidence>
<dbReference type="PROSITE" id="PS50853">
    <property type="entry name" value="FN3"/>
    <property type="match status" value="1"/>
</dbReference>
<dbReference type="SUPFAM" id="SSF57184">
    <property type="entry name" value="Growth factor receptor domain"/>
    <property type="match status" value="2"/>
</dbReference>
<dbReference type="InterPro" id="IPR036116">
    <property type="entry name" value="FN3_sf"/>
</dbReference>
<accession>A0AAE0TC71</accession>
<dbReference type="InterPro" id="IPR013783">
    <property type="entry name" value="Ig-like_fold"/>
</dbReference>
<protein>
    <recommendedName>
        <fullName evidence="2">Fibronectin type-III domain-containing protein</fullName>
    </recommendedName>
</protein>
<dbReference type="SMART" id="SM00181">
    <property type="entry name" value="EGF"/>
    <property type="match status" value="9"/>
</dbReference>
<dbReference type="CDD" id="cd00063">
    <property type="entry name" value="FN3"/>
    <property type="match status" value="1"/>
</dbReference>
<dbReference type="AlphaFoldDB" id="A0AAE0TC71"/>
<reference evidence="3" key="3">
    <citation type="submission" date="2023-05" db="EMBL/GenBank/DDBJ databases">
        <authorList>
            <person name="Smith C.H."/>
        </authorList>
    </citation>
    <scope>NUCLEOTIDE SEQUENCE</scope>
    <source>
        <strain evidence="3">CHS0354</strain>
        <tissue evidence="3">Mantle</tissue>
    </source>
</reference>